<evidence type="ECO:0000256" key="6">
    <source>
        <dbReference type="SAM" id="Coils"/>
    </source>
</evidence>
<proteinExistence type="predicted"/>
<dbReference type="Gene3D" id="2.30.30.40">
    <property type="entry name" value="SH3 Domains"/>
    <property type="match status" value="1"/>
</dbReference>
<organism evidence="9 10">
    <name type="scientific">Oleiphilus messinensis</name>
    <dbReference type="NCBI Taxonomy" id="141451"/>
    <lineage>
        <taxon>Bacteria</taxon>
        <taxon>Pseudomonadati</taxon>
        <taxon>Pseudomonadota</taxon>
        <taxon>Gammaproteobacteria</taxon>
        <taxon>Oceanospirillales</taxon>
        <taxon>Oleiphilaceae</taxon>
        <taxon>Oleiphilus</taxon>
    </lineage>
</organism>
<evidence type="ECO:0000256" key="7">
    <source>
        <dbReference type="SAM" id="Phobius"/>
    </source>
</evidence>
<dbReference type="InterPro" id="IPR016476">
    <property type="entry name" value="SH3_dom_pro"/>
</dbReference>
<evidence type="ECO:0000259" key="8">
    <source>
        <dbReference type="PROSITE" id="PS51781"/>
    </source>
</evidence>
<sequence>MRIITTLLLLFIFTPTISAKSMYVDDTLFVPLRSGQGLGYRIVHKGIKSGTSVEVMEQSSETGYSKIKEPGGAVGWLPTRFLVSEPIAKDKLEAALKKLQILESKDKNQSSEISKILEENSELKESNTTLGKLNSTLTTELEEIKSISSNAIFLDQRNRELQESNQQLRNELELLQADNQRLKDKSETDFMLLGGGLVGLGVLIALIIPWMKPTKKNDSWA</sequence>
<dbReference type="RefSeq" id="WP_232465316.1">
    <property type="nucleotide sequence ID" value="NZ_CP021425.1"/>
</dbReference>
<evidence type="ECO:0000256" key="1">
    <source>
        <dbReference type="ARBA" id="ARBA00004167"/>
    </source>
</evidence>
<evidence type="ECO:0000313" key="9">
    <source>
        <dbReference type="EMBL" id="ARU56273.1"/>
    </source>
</evidence>
<dbReference type="PROSITE" id="PS51781">
    <property type="entry name" value="SH3B"/>
    <property type="match status" value="1"/>
</dbReference>
<dbReference type="InterPro" id="IPR003646">
    <property type="entry name" value="SH3-like_bac-type"/>
</dbReference>
<dbReference type="EMBL" id="CP021425">
    <property type="protein sequence ID" value="ARU56273.1"/>
    <property type="molecule type" value="Genomic_DNA"/>
</dbReference>
<protein>
    <submittedName>
        <fullName evidence="9">SH3 domain protein</fullName>
    </submittedName>
</protein>
<keyword evidence="6" id="KW-0175">Coiled coil</keyword>
<evidence type="ECO:0000256" key="4">
    <source>
        <dbReference type="ARBA" id="ARBA00022989"/>
    </source>
</evidence>
<dbReference type="KEGG" id="ome:OLMES_2206"/>
<dbReference type="AlphaFoldDB" id="A0A1Y0IA50"/>
<feature type="transmembrane region" description="Helical" evidence="7">
    <location>
        <begin position="190"/>
        <end position="211"/>
    </location>
</feature>
<gene>
    <name evidence="9" type="ORF">OLMES_2206</name>
</gene>
<dbReference type="Proteomes" id="UP000196027">
    <property type="component" value="Chromosome"/>
</dbReference>
<name>A0A1Y0IA50_9GAMM</name>
<keyword evidence="10" id="KW-1185">Reference proteome</keyword>
<evidence type="ECO:0000256" key="2">
    <source>
        <dbReference type="ARBA" id="ARBA00022692"/>
    </source>
</evidence>
<dbReference type="SMART" id="SM00287">
    <property type="entry name" value="SH3b"/>
    <property type="match status" value="1"/>
</dbReference>
<comment type="subcellular location">
    <subcellularLocation>
        <location evidence="1">Membrane</location>
        <topology evidence="1">Single-pass membrane protein</topology>
    </subcellularLocation>
</comment>
<keyword evidence="5 7" id="KW-0472">Membrane</keyword>
<keyword evidence="2 7" id="KW-0812">Transmembrane</keyword>
<evidence type="ECO:0000313" key="10">
    <source>
        <dbReference type="Proteomes" id="UP000196027"/>
    </source>
</evidence>
<dbReference type="NCBIfam" id="TIGR04211">
    <property type="entry name" value="SH3_and_anchor"/>
    <property type="match status" value="1"/>
</dbReference>
<evidence type="ECO:0000256" key="5">
    <source>
        <dbReference type="ARBA" id="ARBA00023136"/>
    </source>
</evidence>
<keyword evidence="4 7" id="KW-1133">Transmembrane helix</keyword>
<feature type="coiled-coil region" evidence="6">
    <location>
        <begin position="151"/>
        <end position="185"/>
    </location>
</feature>
<reference evidence="9 10" key="1">
    <citation type="submission" date="2017-05" db="EMBL/GenBank/DDBJ databases">
        <title>Genomic insights into alkan degradation activity of Oleiphilus messinensis.</title>
        <authorList>
            <person name="Kozyavkin S.A."/>
            <person name="Slesarev A.I."/>
            <person name="Golyshin P.N."/>
            <person name="Korzhenkov A."/>
            <person name="Golyshina O.N."/>
            <person name="Toshchakov S.V."/>
        </authorList>
    </citation>
    <scope>NUCLEOTIDE SEQUENCE [LARGE SCALE GENOMIC DNA]</scope>
    <source>
        <strain evidence="9 10">ME102</strain>
    </source>
</reference>
<feature type="domain" description="SH3b" evidence="8">
    <location>
        <begin position="19"/>
        <end position="86"/>
    </location>
</feature>
<evidence type="ECO:0000256" key="3">
    <source>
        <dbReference type="ARBA" id="ARBA00022729"/>
    </source>
</evidence>
<dbReference type="GO" id="GO:0016020">
    <property type="term" value="C:membrane"/>
    <property type="evidence" value="ECO:0007669"/>
    <property type="project" value="UniProtKB-SubCell"/>
</dbReference>
<keyword evidence="3" id="KW-0732">Signal</keyword>
<accession>A0A1Y0IA50</accession>